<dbReference type="GO" id="GO:0080120">
    <property type="term" value="P:CAAX-box protein maturation"/>
    <property type="evidence" value="ECO:0007669"/>
    <property type="project" value="UniProtKB-ARBA"/>
</dbReference>
<dbReference type="PANTHER" id="PTHR36435">
    <property type="entry name" value="SLR1288 PROTEIN"/>
    <property type="match status" value="1"/>
</dbReference>
<evidence type="ECO:0000259" key="2">
    <source>
        <dbReference type="Pfam" id="PF02517"/>
    </source>
</evidence>
<dbReference type="InterPro" id="IPR003675">
    <property type="entry name" value="Rce1/LyrA-like_dom"/>
</dbReference>
<feature type="transmembrane region" description="Helical" evidence="1">
    <location>
        <begin position="165"/>
        <end position="183"/>
    </location>
</feature>
<protein>
    <recommendedName>
        <fullName evidence="2">CAAX prenyl protease 2/Lysostaphin resistance protein A-like domain-containing protein</fullName>
    </recommendedName>
</protein>
<dbReference type="EMBL" id="BARS01006545">
    <property type="protein sequence ID" value="GAF70078.1"/>
    <property type="molecule type" value="Genomic_DNA"/>
</dbReference>
<reference evidence="3" key="1">
    <citation type="journal article" date="2014" name="Front. Microbiol.">
        <title>High frequency of phylogenetically diverse reductive dehalogenase-homologous genes in deep subseafloor sedimentary metagenomes.</title>
        <authorList>
            <person name="Kawai M."/>
            <person name="Futagami T."/>
            <person name="Toyoda A."/>
            <person name="Takaki Y."/>
            <person name="Nishi S."/>
            <person name="Hori S."/>
            <person name="Arai W."/>
            <person name="Tsubouchi T."/>
            <person name="Morono Y."/>
            <person name="Uchiyama I."/>
            <person name="Ito T."/>
            <person name="Fujiyama A."/>
            <person name="Inagaki F."/>
            <person name="Takami H."/>
        </authorList>
    </citation>
    <scope>NUCLEOTIDE SEQUENCE</scope>
    <source>
        <strain evidence="3">Expedition CK06-06</strain>
    </source>
</reference>
<dbReference type="AlphaFoldDB" id="X0RMR0"/>
<keyword evidence="1" id="KW-0472">Membrane</keyword>
<feature type="transmembrane region" description="Helical" evidence="1">
    <location>
        <begin position="65"/>
        <end position="85"/>
    </location>
</feature>
<keyword evidence="1" id="KW-1133">Transmembrane helix</keyword>
<evidence type="ECO:0000313" key="3">
    <source>
        <dbReference type="EMBL" id="GAF70078.1"/>
    </source>
</evidence>
<feature type="transmembrane region" description="Helical" evidence="1">
    <location>
        <begin position="106"/>
        <end position="129"/>
    </location>
</feature>
<feature type="domain" description="CAAX prenyl protease 2/Lysostaphin resistance protein A-like" evidence="2">
    <location>
        <begin position="74"/>
        <end position="173"/>
    </location>
</feature>
<accession>X0RMR0</accession>
<comment type="caution">
    <text evidence="3">The sequence shown here is derived from an EMBL/GenBank/DDBJ whole genome shotgun (WGS) entry which is preliminary data.</text>
</comment>
<feature type="transmembrane region" description="Helical" evidence="1">
    <location>
        <begin position="27"/>
        <end position="53"/>
    </location>
</feature>
<dbReference type="Pfam" id="PF02517">
    <property type="entry name" value="Rce1-like"/>
    <property type="match status" value="1"/>
</dbReference>
<proteinExistence type="predicted"/>
<feature type="transmembrane region" description="Helical" evidence="1">
    <location>
        <begin position="189"/>
        <end position="213"/>
    </location>
</feature>
<name>X0RMR0_9ZZZZ</name>
<sequence>MPRKDETILSYTKTIGLTRLRPLGRNLLVGFGSTAILCCSLFIGANLLGVFYFIPDFLFWDPNPIYPGVYSLGWFIWIFMIRPGIWEEVAFRGVVIPLLSKKYKQILTILISGIIFGLAHAFNIIGVLLSGGPHIYTLFQVIYATLMGFSMGYMYLKTKSLLPSIIYHYLIDTVGLIFLNVYIENLLLVGVFLIVFLGVIPSILSIGLTKLVFWKGYNKDVINNKR</sequence>
<feature type="transmembrane region" description="Helical" evidence="1">
    <location>
        <begin position="135"/>
        <end position="156"/>
    </location>
</feature>
<dbReference type="PANTHER" id="PTHR36435:SF1">
    <property type="entry name" value="CAAX AMINO TERMINAL PROTEASE FAMILY PROTEIN"/>
    <property type="match status" value="1"/>
</dbReference>
<evidence type="ECO:0000256" key="1">
    <source>
        <dbReference type="SAM" id="Phobius"/>
    </source>
</evidence>
<gene>
    <name evidence="3" type="ORF">S01H1_12726</name>
</gene>
<dbReference type="InterPro" id="IPR052710">
    <property type="entry name" value="CAAX_protease"/>
</dbReference>
<organism evidence="3">
    <name type="scientific">marine sediment metagenome</name>
    <dbReference type="NCBI Taxonomy" id="412755"/>
    <lineage>
        <taxon>unclassified sequences</taxon>
        <taxon>metagenomes</taxon>
        <taxon>ecological metagenomes</taxon>
    </lineage>
</organism>
<dbReference type="GO" id="GO:0004175">
    <property type="term" value="F:endopeptidase activity"/>
    <property type="evidence" value="ECO:0007669"/>
    <property type="project" value="UniProtKB-ARBA"/>
</dbReference>
<keyword evidence="1" id="KW-0812">Transmembrane</keyword>